<feature type="domain" description="YetF-like N-terminal transmembrane" evidence="10">
    <location>
        <begin position="15"/>
        <end position="82"/>
    </location>
</feature>
<reference evidence="11 12" key="1">
    <citation type="journal article" date="2023" name="Environ Microbiome">
        <title>A coral-associated actinobacterium mitigates coral bleaching under heat stress.</title>
        <authorList>
            <person name="Li J."/>
            <person name="Zou Y."/>
            <person name="Li Q."/>
            <person name="Zhang J."/>
            <person name="Bourne D.G."/>
            <person name="Lyu Y."/>
            <person name="Liu C."/>
            <person name="Zhang S."/>
        </authorList>
    </citation>
    <scope>NUCLEOTIDE SEQUENCE [LARGE SCALE GENOMIC DNA]</scope>
    <source>
        <strain evidence="11 12">SCSIO 13291</strain>
    </source>
</reference>
<evidence type="ECO:0000256" key="6">
    <source>
        <dbReference type="ARBA" id="ARBA00023136"/>
    </source>
</evidence>
<evidence type="ECO:0000256" key="1">
    <source>
        <dbReference type="ARBA" id="ARBA00004651"/>
    </source>
</evidence>
<dbReference type="Pfam" id="PF04239">
    <property type="entry name" value="DUF421"/>
    <property type="match status" value="1"/>
</dbReference>
<protein>
    <submittedName>
        <fullName evidence="11">DUF421 domain-containing protein</fullName>
    </submittedName>
</protein>
<accession>A0ABZ3CA20</accession>
<feature type="transmembrane region" description="Helical" evidence="8">
    <location>
        <begin position="64"/>
        <end position="84"/>
    </location>
</feature>
<evidence type="ECO:0000259" key="10">
    <source>
        <dbReference type="Pfam" id="PF20730"/>
    </source>
</evidence>
<evidence type="ECO:0000259" key="9">
    <source>
        <dbReference type="Pfam" id="PF04239"/>
    </source>
</evidence>
<comment type="similarity">
    <text evidence="2">Belongs to the UPF0702 family.</text>
</comment>
<evidence type="ECO:0000256" key="3">
    <source>
        <dbReference type="ARBA" id="ARBA00022475"/>
    </source>
</evidence>
<organism evidence="11 12">
    <name type="scientific">Propioniciclava soli</name>
    <dbReference type="NCBI Taxonomy" id="2775081"/>
    <lineage>
        <taxon>Bacteria</taxon>
        <taxon>Bacillati</taxon>
        <taxon>Actinomycetota</taxon>
        <taxon>Actinomycetes</taxon>
        <taxon>Propionibacteriales</taxon>
        <taxon>Propionibacteriaceae</taxon>
        <taxon>Propioniciclava</taxon>
    </lineage>
</organism>
<dbReference type="RefSeq" id="WP_342373223.1">
    <property type="nucleotide sequence ID" value="NZ_CP115965.1"/>
</dbReference>
<dbReference type="Pfam" id="PF20730">
    <property type="entry name" value="YetF_N"/>
    <property type="match status" value="1"/>
</dbReference>
<evidence type="ECO:0000256" key="5">
    <source>
        <dbReference type="ARBA" id="ARBA00022989"/>
    </source>
</evidence>
<comment type="subcellular location">
    <subcellularLocation>
        <location evidence="1">Cell membrane</location>
        <topology evidence="1">Multi-pass membrane protein</topology>
    </subcellularLocation>
</comment>
<feature type="transmembrane region" description="Helical" evidence="8">
    <location>
        <begin position="6"/>
        <end position="27"/>
    </location>
</feature>
<gene>
    <name evidence="11" type="ORF">PCC79_05355</name>
</gene>
<dbReference type="Proteomes" id="UP001434337">
    <property type="component" value="Chromosome"/>
</dbReference>
<dbReference type="PANTHER" id="PTHR34582:SF6">
    <property type="entry name" value="UPF0702 TRANSMEMBRANE PROTEIN YCAP"/>
    <property type="match status" value="1"/>
</dbReference>
<dbReference type="InterPro" id="IPR007353">
    <property type="entry name" value="DUF421"/>
</dbReference>
<keyword evidence="5 8" id="KW-1133">Transmembrane helix</keyword>
<evidence type="ECO:0000256" key="7">
    <source>
        <dbReference type="SAM" id="MobiDB-lite"/>
    </source>
</evidence>
<feature type="transmembrane region" description="Helical" evidence="8">
    <location>
        <begin position="39"/>
        <end position="58"/>
    </location>
</feature>
<evidence type="ECO:0000313" key="11">
    <source>
        <dbReference type="EMBL" id="WZW99624.1"/>
    </source>
</evidence>
<sequence>MFFDGWGDLLRVLVAATVAYVTLLLLLRISGKRTLGQLNAFDFVVTVALGSMLSAIILPNEVSLAGGALGLGLLILFQALIATLTSRRPGVRSAVTASPALLLEDGRVLKDALRAHRMAESELRQAVRQSGHGDVHQIAAVVLETDGTLSVIPHSQLGDASALADLSGHGAPDANTAAGPDAPGQA</sequence>
<proteinExistence type="inferred from homology"/>
<keyword evidence="6 8" id="KW-0472">Membrane</keyword>
<evidence type="ECO:0000256" key="4">
    <source>
        <dbReference type="ARBA" id="ARBA00022692"/>
    </source>
</evidence>
<dbReference type="InterPro" id="IPR023090">
    <property type="entry name" value="UPF0702_alpha/beta_dom_sf"/>
</dbReference>
<dbReference type="PANTHER" id="PTHR34582">
    <property type="entry name" value="UPF0702 TRANSMEMBRANE PROTEIN YCAP"/>
    <property type="match status" value="1"/>
</dbReference>
<keyword evidence="12" id="KW-1185">Reference proteome</keyword>
<feature type="domain" description="YetF C-terminal" evidence="9">
    <location>
        <begin position="91"/>
        <end position="156"/>
    </location>
</feature>
<keyword evidence="3" id="KW-1003">Cell membrane</keyword>
<evidence type="ECO:0000256" key="8">
    <source>
        <dbReference type="SAM" id="Phobius"/>
    </source>
</evidence>
<evidence type="ECO:0000313" key="12">
    <source>
        <dbReference type="Proteomes" id="UP001434337"/>
    </source>
</evidence>
<feature type="region of interest" description="Disordered" evidence="7">
    <location>
        <begin position="163"/>
        <end position="186"/>
    </location>
</feature>
<name>A0ABZ3CA20_9ACTN</name>
<dbReference type="EMBL" id="CP115965">
    <property type="protein sequence ID" value="WZW99624.1"/>
    <property type="molecule type" value="Genomic_DNA"/>
</dbReference>
<dbReference type="Gene3D" id="3.30.240.20">
    <property type="entry name" value="bsu07140 like domains"/>
    <property type="match status" value="1"/>
</dbReference>
<evidence type="ECO:0000256" key="2">
    <source>
        <dbReference type="ARBA" id="ARBA00006448"/>
    </source>
</evidence>
<keyword evidence="4 8" id="KW-0812">Transmembrane</keyword>
<dbReference type="InterPro" id="IPR048454">
    <property type="entry name" value="YetF_N"/>
</dbReference>